<dbReference type="AlphaFoldDB" id="A0A1M5RXJ7"/>
<evidence type="ECO:0000313" key="1">
    <source>
        <dbReference type="EMBL" id="SHH31082.1"/>
    </source>
</evidence>
<sequence length="191" mass="21365">MIKQSSRLHRLIITVFLLGSLALAGGCSKMDVHHYDGRTPRFDIIDFFSGQTRGWGIVQDRFGNLKRQFVVDIAGHLDGDGNLVLEEDFSWDDGELSRRVWTISRIEEGALRGRADDVVGEASGETAGNVLNWQYKLELVIDGSTWVVALDDWMFLQPDNILLNRAEMSKFGIRVGDVTIAFQKQPNPGGN</sequence>
<evidence type="ECO:0008006" key="3">
    <source>
        <dbReference type="Google" id="ProtNLM"/>
    </source>
</evidence>
<protein>
    <recommendedName>
        <fullName evidence="3">DUF3833 domain-containing protein</fullName>
    </recommendedName>
</protein>
<dbReference type="RefSeq" id="WP_073372834.1">
    <property type="nucleotide sequence ID" value="NZ_FQXS01000001.1"/>
</dbReference>
<dbReference type="Pfam" id="PF12915">
    <property type="entry name" value="DUF3833"/>
    <property type="match status" value="1"/>
</dbReference>
<dbReference type="OrthoDB" id="5296954at2"/>
<dbReference type="Proteomes" id="UP000184139">
    <property type="component" value="Unassembled WGS sequence"/>
</dbReference>
<dbReference type="PROSITE" id="PS51257">
    <property type="entry name" value="PROKAR_LIPOPROTEIN"/>
    <property type="match status" value="1"/>
</dbReference>
<keyword evidence="2" id="KW-1185">Reference proteome</keyword>
<name>A0A1M5RXJ7_9BACT</name>
<reference evidence="1 2" key="1">
    <citation type="submission" date="2016-11" db="EMBL/GenBank/DDBJ databases">
        <authorList>
            <person name="Jaros S."/>
            <person name="Januszkiewicz K."/>
            <person name="Wedrychowicz H."/>
        </authorList>
    </citation>
    <scope>NUCLEOTIDE SEQUENCE [LARGE SCALE GENOMIC DNA]</scope>
    <source>
        <strain evidence="1 2">DSM 9705</strain>
    </source>
</reference>
<gene>
    <name evidence="1" type="ORF">SAMN02745124_00055</name>
</gene>
<dbReference type="InterPro" id="IPR024409">
    <property type="entry name" value="DUF3833"/>
</dbReference>
<accession>A0A1M5RXJ7</accession>
<dbReference type="EMBL" id="FQXS01000001">
    <property type="protein sequence ID" value="SHH31082.1"/>
    <property type="molecule type" value="Genomic_DNA"/>
</dbReference>
<dbReference type="STRING" id="1121409.SAMN02745124_00055"/>
<evidence type="ECO:0000313" key="2">
    <source>
        <dbReference type="Proteomes" id="UP000184139"/>
    </source>
</evidence>
<organism evidence="1 2">
    <name type="scientific">Desulfofustis glycolicus DSM 9705</name>
    <dbReference type="NCBI Taxonomy" id="1121409"/>
    <lineage>
        <taxon>Bacteria</taxon>
        <taxon>Pseudomonadati</taxon>
        <taxon>Thermodesulfobacteriota</taxon>
        <taxon>Desulfobulbia</taxon>
        <taxon>Desulfobulbales</taxon>
        <taxon>Desulfocapsaceae</taxon>
        <taxon>Desulfofustis</taxon>
    </lineage>
</organism>
<proteinExistence type="predicted"/>